<feature type="compositionally biased region" description="Basic and acidic residues" evidence="1">
    <location>
        <begin position="78"/>
        <end position="93"/>
    </location>
</feature>
<dbReference type="InterPro" id="IPR039146">
    <property type="entry name" value="GPANK1"/>
</dbReference>
<accession>A0AAD7UPG1</accession>
<dbReference type="Pfam" id="PF01585">
    <property type="entry name" value="G-patch"/>
    <property type="match status" value="1"/>
</dbReference>
<dbReference type="InterPro" id="IPR000467">
    <property type="entry name" value="G_patch_dom"/>
</dbReference>
<evidence type="ECO:0000313" key="3">
    <source>
        <dbReference type="EMBL" id="KAJ8614572.1"/>
    </source>
</evidence>
<proteinExistence type="predicted"/>
<protein>
    <recommendedName>
        <fullName evidence="2">G-patch domain-containing protein</fullName>
    </recommendedName>
</protein>
<sequence>MAAAAEFYANLAGRPQKRARKGRYWCRLCGPHDDSPGAHEASLAHTLGRNLKPRTRRILLPDGNVGARILAKMGWADDGERPGLGKPGREGRVHPINLPIKQDTAGLGAEKKRPAKRGGVVVLQKPKETPPVDRTRRLRRELYGKEIPEGFEALFFEDD</sequence>
<evidence type="ECO:0000313" key="4">
    <source>
        <dbReference type="Proteomes" id="UP001230188"/>
    </source>
</evidence>
<feature type="region of interest" description="Disordered" evidence="1">
    <location>
        <begin position="76"/>
        <end position="97"/>
    </location>
</feature>
<gene>
    <name evidence="3" type="ORF">CTAYLR_004938</name>
</gene>
<name>A0AAD7UPG1_9STRA</name>
<dbReference type="PROSITE" id="PS50174">
    <property type="entry name" value="G_PATCH"/>
    <property type="match status" value="1"/>
</dbReference>
<evidence type="ECO:0000259" key="2">
    <source>
        <dbReference type="PROSITE" id="PS50174"/>
    </source>
</evidence>
<keyword evidence="4" id="KW-1185">Reference proteome</keyword>
<dbReference type="PANTHER" id="PTHR20923:SF1">
    <property type="entry name" value="G PATCH DOMAIN AND ANKYRIN REPEAT-CONTAINING PROTEIN 1"/>
    <property type="match status" value="1"/>
</dbReference>
<evidence type="ECO:0000256" key="1">
    <source>
        <dbReference type="SAM" id="MobiDB-lite"/>
    </source>
</evidence>
<comment type="caution">
    <text evidence="3">The sequence shown here is derived from an EMBL/GenBank/DDBJ whole genome shotgun (WGS) entry which is preliminary data.</text>
</comment>
<dbReference type="SMART" id="SM00443">
    <property type="entry name" value="G_patch"/>
    <property type="match status" value="1"/>
</dbReference>
<feature type="domain" description="G-patch" evidence="2">
    <location>
        <begin position="62"/>
        <end position="112"/>
    </location>
</feature>
<dbReference type="AlphaFoldDB" id="A0AAD7UPG1"/>
<dbReference type="EMBL" id="JAQMWT010000002">
    <property type="protein sequence ID" value="KAJ8614572.1"/>
    <property type="molecule type" value="Genomic_DNA"/>
</dbReference>
<reference evidence="3" key="1">
    <citation type="submission" date="2023-01" db="EMBL/GenBank/DDBJ databases">
        <title>Metagenome sequencing of chrysophaentin producing Chrysophaeum taylorii.</title>
        <authorList>
            <person name="Davison J."/>
            <person name="Bewley C."/>
        </authorList>
    </citation>
    <scope>NUCLEOTIDE SEQUENCE</scope>
    <source>
        <strain evidence="3">NIES-1699</strain>
    </source>
</reference>
<dbReference type="GO" id="GO:0003676">
    <property type="term" value="F:nucleic acid binding"/>
    <property type="evidence" value="ECO:0007669"/>
    <property type="project" value="InterPro"/>
</dbReference>
<dbReference type="PANTHER" id="PTHR20923">
    <property type="entry name" value="BAT4 PROTEIN-RELATED"/>
    <property type="match status" value="1"/>
</dbReference>
<organism evidence="3 4">
    <name type="scientific">Chrysophaeum taylorii</name>
    <dbReference type="NCBI Taxonomy" id="2483200"/>
    <lineage>
        <taxon>Eukaryota</taxon>
        <taxon>Sar</taxon>
        <taxon>Stramenopiles</taxon>
        <taxon>Ochrophyta</taxon>
        <taxon>Pelagophyceae</taxon>
        <taxon>Pelagomonadales</taxon>
        <taxon>Pelagomonadaceae</taxon>
        <taxon>Chrysophaeum</taxon>
    </lineage>
</organism>
<dbReference type="Proteomes" id="UP001230188">
    <property type="component" value="Unassembled WGS sequence"/>
</dbReference>